<comment type="caution">
    <text evidence="2">The sequence shown here is derived from an EMBL/GenBank/DDBJ whole genome shotgun (WGS) entry which is preliminary data.</text>
</comment>
<keyword evidence="1" id="KW-1133">Transmembrane helix</keyword>
<organism evidence="2 3">
    <name type="scientific">Streptomyces sanglieri</name>
    <dbReference type="NCBI Taxonomy" id="193460"/>
    <lineage>
        <taxon>Bacteria</taxon>
        <taxon>Bacillati</taxon>
        <taxon>Actinomycetota</taxon>
        <taxon>Actinomycetes</taxon>
        <taxon>Kitasatosporales</taxon>
        <taxon>Streptomycetaceae</taxon>
        <taxon>Streptomyces</taxon>
    </lineage>
</organism>
<reference evidence="3" key="1">
    <citation type="journal article" date="2019" name="Int. J. Syst. Evol. Microbiol.">
        <title>The Global Catalogue of Microorganisms (GCM) 10K type strain sequencing project: providing services to taxonomists for standard genome sequencing and annotation.</title>
        <authorList>
            <consortium name="The Broad Institute Genomics Platform"/>
            <consortium name="The Broad Institute Genome Sequencing Center for Infectious Disease"/>
            <person name="Wu L."/>
            <person name="Ma J."/>
        </authorList>
    </citation>
    <scope>NUCLEOTIDE SEQUENCE [LARGE SCALE GENOMIC DNA]</scope>
    <source>
        <strain evidence="3">JCM 12607</strain>
    </source>
</reference>
<evidence type="ECO:0000313" key="3">
    <source>
        <dbReference type="Proteomes" id="UP001596915"/>
    </source>
</evidence>
<name>A0ABW2WQN0_9ACTN</name>
<sequence>MRIHWPRRVFAQVLLTQVVITTGVIMLVTGLFLAPLSHQLDNQAMHQALSIAQTTAAEPGLVRDLRSTGPSPGGPVQARPCVSRRAPGCRTWWWTRAIR</sequence>
<keyword evidence="1" id="KW-0812">Transmembrane</keyword>
<proteinExistence type="predicted"/>
<evidence type="ECO:0000256" key="1">
    <source>
        <dbReference type="SAM" id="Phobius"/>
    </source>
</evidence>
<gene>
    <name evidence="2" type="ORF">ACFQ2K_10685</name>
</gene>
<feature type="transmembrane region" description="Helical" evidence="1">
    <location>
        <begin position="12"/>
        <end position="34"/>
    </location>
</feature>
<keyword evidence="3" id="KW-1185">Reference proteome</keyword>
<evidence type="ECO:0000313" key="2">
    <source>
        <dbReference type="EMBL" id="MFD0623203.1"/>
    </source>
</evidence>
<dbReference type="Proteomes" id="UP001596915">
    <property type="component" value="Unassembled WGS sequence"/>
</dbReference>
<dbReference type="EMBL" id="JBHTGL010000008">
    <property type="protein sequence ID" value="MFD0623203.1"/>
    <property type="molecule type" value="Genomic_DNA"/>
</dbReference>
<accession>A0ABW2WQN0</accession>
<protein>
    <submittedName>
        <fullName evidence="2">Uncharacterized protein</fullName>
    </submittedName>
</protein>
<keyword evidence="1" id="KW-0472">Membrane</keyword>